<evidence type="ECO:0000313" key="3">
    <source>
        <dbReference type="EMBL" id="TWG14695.1"/>
    </source>
</evidence>
<dbReference type="EMBL" id="KU726098">
    <property type="protein sequence ID" value="ANQ31706.1"/>
    <property type="molecule type" value="Genomic_DNA"/>
</dbReference>
<reference evidence="2" key="1">
    <citation type="journal article" date="2016" name="Appl. Microbiol. Biotechnol.">
        <title>A gene cluster for the biosynthesis of moenomycin family antibiotics in the genome of teicoplanin producer Actinoplanes teichomyceticus.</title>
        <authorList>
            <person name="Horbal L."/>
            <person name="Ostash B."/>
            <person name="Luzhetskyy A."/>
            <person name="Walker S."/>
            <person name="Kalinowski J."/>
            <person name="Fedorenko V."/>
        </authorList>
    </citation>
    <scope>NUCLEOTIDE SEQUENCE</scope>
    <source>
        <strain evidence="2">NRRL-B16726</strain>
    </source>
</reference>
<dbReference type="Pfam" id="PF01370">
    <property type="entry name" value="Epimerase"/>
    <property type="match status" value="1"/>
</dbReference>
<gene>
    <name evidence="2" type="primary">tchmE5</name>
    <name evidence="3" type="ORF">FHX34_1041001</name>
</gene>
<protein>
    <submittedName>
        <fullName evidence="3">Nucleoside-diphosphate-sugar epimerase</fullName>
    </submittedName>
    <submittedName>
        <fullName evidence="2">UDP-glucose 4-epimerase</fullName>
    </submittedName>
</protein>
<dbReference type="InterPro" id="IPR057326">
    <property type="entry name" value="KR_dom"/>
</dbReference>
<evidence type="ECO:0000313" key="2">
    <source>
        <dbReference type="EMBL" id="ANQ31706.1"/>
    </source>
</evidence>
<dbReference type="OrthoDB" id="3505012at2"/>
<dbReference type="PRINTS" id="PR01713">
    <property type="entry name" value="NUCEPIMERASE"/>
</dbReference>
<dbReference type="InterPro" id="IPR001509">
    <property type="entry name" value="Epimerase_deHydtase"/>
</dbReference>
<dbReference type="SUPFAM" id="SSF51735">
    <property type="entry name" value="NAD(P)-binding Rossmann-fold domains"/>
    <property type="match status" value="1"/>
</dbReference>
<reference evidence="3 4" key="2">
    <citation type="submission" date="2019-06" db="EMBL/GenBank/DDBJ databases">
        <title>Sequencing the genomes of 1000 actinobacteria strains.</title>
        <authorList>
            <person name="Klenk H.-P."/>
        </authorList>
    </citation>
    <scope>NUCLEOTIDE SEQUENCE [LARGE SCALE GENOMIC DNA]</scope>
    <source>
        <strain evidence="3 4">DSM 43866</strain>
    </source>
</reference>
<dbReference type="PANTHER" id="PTHR43245">
    <property type="entry name" value="BIFUNCTIONAL POLYMYXIN RESISTANCE PROTEIN ARNA"/>
    <property type="match status" value="1"/>
</dbReference>
<dbReference type="PANTHER" id="PTHR43245:SF13">
    <property type="entry name" value="UDP-D-APIOSE_UDP-D-XYLOSE SYNTHASE 2"/>
    <property type="match status" value="1"/>
</dbReference>
<feature type="domain" description="Ketoreductase" evidence="1">
    <location>
        <begin position="9"/>
        <end position="158"/>
    </location>
</feature>
<proteinExistence type="predicted"/>
<dbReference type="InterPro" id="IPR036291">
    <property type="entry name" value="NAD(P)-bd_dom_sf"/>
</dbReference>
<dbReference type="InterPro" id="IPR050177">
    <property type="entry name" value="Lipid_A_modif_metabolic_enz"/>
</dbReference>
<organism evidence="2">
    <name type="scientific">Actinoplanes teichomyceticus</name>
    <dbReference type="NCBI Taxonomy" id="1867"/>
    <lineage>
        <taxon>Bacteria</taxon>
        <taxon>Bacillati</taxon>
        <taxon>Actinomycetota</taxon>
        <taxon>Actinomycetes</taxon>
        <taxon>Micromonosporales</taxon>
        <taxon>Micromonosporaceae</taxon>
        <taxon>Actinoplanes</taxon>
    </lineage>
</organism>
<evidence type="ECO:0000259" key="1">
    <source>
        <dbReference type="SMART" id="SM00822"/>
    </source>
</evidence>
<evidence type="ECO:0000313" key="4">
    <source>
        <dbReference type="Proteomes" id="UP000320239"/>
    </source>
</evidence>
<dbReference type="AlphaFoldDB" id="A0A1B1ESL6"/>
<sequence length="315" mass="33132">MLTPQVAEGVLVTGSAGFIGSHLMRHLAASGRHVVGVDRRPAAAGAASGARVRHVVGDLRTLDLEPLLDGISAVVHLAAIPGVRPSWQEFDSYVECNVLATRRLLEACRATGLPRIVVASSSSVYGDSAHERMSESQAPAPASPYAVTKLAAEQLALAYAQRPGSRLSAVALRFFTVYGPGQRPDMLISRLIDAALNGTEISIYGDGSARRDFVFVDDVVRAIGRAMDTGVGSGVFNVGTGRNVSVAELIAQASALAERSPVVVHRDRQPGDVGVTLADVSRTAEVLGFRASTDLAEGLRRSIEDRRSQMVAVGA</sequence>
<dbReference type="EMBL" id="VIWY01000004">
    <property type="protein sequence ID" value="TWG14695.1"/>
    <property type="molecule type" value="Genomic_DNA"/>
</dbReference>
<dbReference type="Proteomes" id="UP000320239">
    <property type="component" value="Unassembled WGS sequence"/>
</dbReference>
<name>A0A1B1ESL6_ACTTI</name>
<dbReference type="SMART" id="SM00822">
    <property type="entry name" value="PKS_KR"/>
    <property type="match status" value="1"/>
</dbReference>
<keyword evidence="4" id="KW-1185">Reference proteome</keyword>
<accession>A0A1B1ESL6</accession>
<dbReference type="Gene3D" id="3.40.50.720">
    <property type="entry name" value="NAD(P)-binding Rossmann-like Domain"/>
    <property type="match status" value="1"/>
</dbReference>